<feature type="domain" description="DUF5703" evidence="1">
    <location>
        <begin position="64"/>
        <end position="344"/>
    </location>
</feature>
<protein>
    <submittedName>
        <fullName evidence="3">Uncharacterized protein</fullName>
    </submittedName>
</protein>
<evidence type="ECO:0000259" key="2">
    <source>
        <dbReference type="Pfam" id="PF22124"/>
    </source>
</evidence>
<name>A0A3E5B1S2_9BACE</name>
<dbReference type="InterPro" id="IPR012341">
    <property type="entry name" value="6hp_glycosidase-like_sf"/>
</dbReference>
<dbReference type="GO" id="GO:0005975">
    <property type="term" value="P:carbohydrate metabolic process"/>
    <property type="evidence" value="ECO:0007669"/>
    <property type="project" value="InterPro"/>
</dbReference>
<dbReference type="SUPFAM" id="SSF48208">
    <property type="entry name" value="Six-hairpin glycosidases"/>
    <property type="match status" value="1"/>
</dbReference>
<dbReference type="Gene3D" id="1.50.10.10">
    <property type="match status" value="1"/>
</dbReference>
<dbReference type="Pfam" id="PF18961">
    <property type="entry name" value="DUF5703_N"/>
    <property type="match status" value="1"/>
</dbReference>
<dbReference type="InterPro" id="IPR008928">
    <property type="entry name" value="6-hairpin_glycosidase_sf"/>
</dbReference>
<dbReference type="InterPro" id="IPR054363">
    <property type="entry name" value="GH95_cat"/>
</dbReference>
<comment type="caution">
    <text evidence="3">The sequence shown here is derived from an EMBL/GenBank/DDBJ whole genome shotgun (WGS) entry which is preliminary data.</text>
</comment>
<proteinExistence type="predicted"/>
<organism evidence="3 4">
    <name type="scientific">Bacteroides oleiciplenus</name>
    <dbReference type="NCBI Taxonomy" id="626931"/>
    <lineage>
        <taxon>Bacteria</taxon>
        <taxon>Pseudomonadati</taxon>
        <taxon>Bacteroidota</taxon>
        <taxon>Bacteroidia</taxon>
        <taxon>Bacteroidales</taxon>
        <taxon>Bacteroidaceae</taxon>
        <taxon>Bacteroides</taxon>
    </lineage>
</organism>
<evidence type="ECO:0000259" key="1">
    <source>
        <dbReference type="Pfam" id="PF18961"/>
    </source>
</evidence>
<evidence type="ECO:0000313" key="4">
    <source>
        <dbReference type="Proteomes" id="UP000260983"/>
    </source>
</evidence>
<reference evidence="3 4" key="1">
    <citation type="submission" date="2018-08" db="EMBL/GenBank/DDBJ databases">
        <title>A genome reference for cultivated species of the human gut microbiota.</title>
        <authorList>
            <person name="Zou Y."/>
            <person name="Xue W."/>
            <person name="Luo G."/>
        </authorList>
    </citation>
    <scope>NUCLEOTIDE SEQUENCE [LARGE SCALE GENOMIC DNA]</scope>
    <source>
        <strain evidence="3 4">OM05-15BH</strain>
    </source>
</reference>
<dbReference type="InterPro" id="IPR043757">
    <property type="entry name" value="DUF5703_N"/>
</dbReference>
<dbReference type="Pfam" id="PF22124">
    <property type="entry name" value="Glyco_hydro_95_cat"/>
    <property type="match status" value="1"/>
</dbReference>
<gene>
    <name evidence="3" type="ORF">DXB65_20685</name>
</gene>
<accession>A0A3E5B1S2</accession>
<dbReference type="Gene3D" id="2.70.98.50">
    <property type="entry name" value="putative glycoside hydrolase family protein from bacillus halodurans"/>
    <property type="match status" value="1"/>
</dbReference>
<feature type="domain" description="Glycosyl hydrolase family 95 catalytic" evidence="2">
    <location>
        <begin position="347"/>
        <end position="526"/>
    </location>
</feature>
<dbReference type="Proteomes" id="UP000260983">
    <property type="component" value="Unassembled WGS sequence"/>
</dbReference>
<sequence length="770" mass="88180">MEHANFVPQLRIYVPNIIKNMKNKLFRLGICLCFLSFISGPKEASAKNELPADVLKQLNQYNVVWNTLSTTGSMESMPLGNGDITANVWIEKGGDLLLYIGKSDTWSEATRLLKVGRIRVKFTPNPFTEDAFFSQELNLHKGEINVTAGPKGNATRIKLWIDANQPVIRIETASDKNISVSCTTELMRPHPYTMTGGDDPLASSFRGLMDSPVRPSESADVLERKPDRIQWYHRNQSSFFETILTHQNVPELIGKYPDPYMNRTFGAAIIGESMHPQNDSTLVSSKEMKKHTLSIYPYTAQTATVQEWNTQLEALIASANSAPLKTSYKHHQEWWDRFWNRSWIFLSGDEDAEVVTRAYLLQRFMMACQSRGAYPAKFNGGNFTFDYKGKNGDYRTWGPGYWYQNCRLYYWPLSASGDFDLKKPWFDMYLNMLPLQTDITRIYYGHEGAFFPETLNFFGMYIQDDWGWNNKGKASQTRWIRYHYSGALEMLSEMLDSYNYTKDEAFARRYIIPFATQVIRFFNQHWPQINQTLRFIPANAIEQFWDCLNPMDYIAGLKYNITQLAELPVGIVEPALLKEWNDCLQALPALPKTGDGKRLLPAEEYGQGRNFENPECYAIFPFKLYGLGRPDLDVALNTFAHREFKQTTCWSQDPIQAPLLGLADETKEFLLKNVRATDPEVRFPAFWKPGSDYIPDFDNGGAFTIGLQNMLLQNVGKQILILPAFPASWKVDFKLHAYDNTVVRAKGTGNNVTALDVLPEARKKDVVINK</sequence>
<evidence type="ECO:0000313" key="3">
    <source>
        <dbReference type="EMBL" id="RGN31499.1"/>
    </source>
</evidence>
<dbReference type="EMBL" id="QSUL01000018">
    <property type="protein sequence ID" value="RGN31499.1"/>
    <property type="molecule type" value="Genomic_DNA"/>
</dbReference>
<dbReference type="AlphaFoldDB" id="A0A3E5B1S2"/>